<dbReference type="Gramene" id="Pp3c12_21140V3.1">
    <property type="protein sequence ID" value="PAC:32973578.CDS.1"/>
    <property type="gene ID" value="Pp3c12_21140"/>
</dbReference>
<evidence type="ECO:0000313" key="2">
    <source>
        <dbReference type="EnsemblPlants" id="PAC:32973578.CDS.1"/>
    </source>
</evidence>
<dbReference type="EnsemblPlants" id="Pp3c12_21140V3.1">
    <property type="protein sequence ID" value="PAC:32973578.CDS.1"/>
    <property type="gene ID" value="Pp3c12_21140"/>
</dbReference>
<dbReference type="AlphaFoldDB" id="A0A2K1JRK5"/>
<keyword evidence="3" id="KW-1185">Reference proteome</keyword>
<reference evidence="2" key="3">
    <citation type="submission" date="2020-12" db="UniProtKB">
        <authorList>
            <consortium name="EnsemblPlants"/>
        </authorList>
    </citation>
    <scope>IDENTIFICATION</scope>
</reference>
<dbReference type="InParanoid" id="A0A2K1JRK5"/>
<proteinExistence type="predicted"/>
<evidence type="ECO:0000313" key="3">
    <source>
        <dbReference type="Proteomes" id="UP000006727"/>
    </source>
</evidence>
<protein>
    <submittedName>
        <fullName evidence="1 2">Uncharacterized protein</fullName>
    </submittedName>
</protein>
<name>A0A2K1JRK5_PHYPA</name>
<accession>A0A2K1JRK5</accession>
<dbReference type="Proteomes" id="UP000006727">
    <property type="component" value="Chromosome 12"/>
</dbReference>
<reference evidence="1 3" key="1">
    <citation type="journal article" date="2008" name="Science">
        <title>The Physcomitrella genome reveals evolutionary insights into the conquest of land by plants.</title>
        <authorList>
            <person name="Rensing S."/>
            <person name="Lang D."/>
            <person name="Zimmer A."/>
            <person name="Terry A."/>
            <person name="Salamov A."/>
            <person name="Shapiro H."/>
            <person name="Nishiyama T."/>
            <person name="Perroud P.-F."/>
            <person name="Lindquist E."/>
            <person name="Kamisugi Y."/>
            <person name="Tanahashi T."/>
            <person name="Sakakibara K."/>
            <person name="Fujita T."/>
            <person name="Oishi K."/>
            <person name="Shin-I T."/>
            <person name="Kuroki Y."/>
            <person name="Toyoda A."/>
            <person name="Suzuki Y."/>
            <person name="Hashimoto A."/>
            <person name="Yamaguchi K."/>
            <person name="Sugano A."/>
            <person name="Kohara Y."/>
            <person name="Fujiyama A."/>
            <person name="Anterola A."/>
            <person name="Aoki S."/>
            <person name="Ashton N."/>
            <person name="Barbazuk W.B."/>
            <person name="Barker E."/>
            <person name="Bennetzen J."/>
            <person name="Bezanilla M."/>
            <person name="Blankenship R."/>
            <person name="Cho S.H."/>
            <person name="Dutcher S."/>
            <person name="Estelle M."/>
            <person name="Fawcett J.A."/>
            <person name="Gundlach H."/>
            <person name="Hanada K."/>
            <person name="Heyl A."/>
            <person name="Hicks K.A."/>
            <person name="Hugh J."/>
            <person name="Lohr M."/>
            <person name="Mayer K."/>
            <person name="Melkozernov A."/>
            <person name="Murata T."/>
            <person name="Nelson D."/>
            <person name="Pils B."/>
            <person name="Prigge M."/>
            <person name="Reiss B."/>
            <person name="Renner T."/>
            <person name="Rombauts S."/>
            <person name="Rushton P."/>
            <person name="Sanderfoot A."/>
            <person name="Schween G."/>
            <person name="Shiu S.-H."/>
            <person name="Stueber K."/>
            <person name="Theodoulou F.L."/>
            <person name="Tu H."/>
            <person name="Van de Peer Y."/>
            <person name="Verrier P.J."/>
            <person name="Waters E."/>
            <person name="Wood A."/>
            <person name="Yang L."/>
            <person name="Cove D."/>
            <person name="Cuming A."/>
            <person name="Hasebe M."/>
            <person name="Lucas S."/>
            <person name="Mishler D.B."/>
            <person name="Reski R."/>
            <person name="Grigoriev I."/>
            <person name="Quatrano R.S."/>
            <person name="Boore J.L."/>
        </authorList>
    </citation>
    <scope>NUCLEOTIDE SEQUENCE [LARGE SCALE GENOMIC DNA]</scope>
    <source>
        <strain evidence="2 3">cv. Gransden 2004</strain>
    </source>
</reference>
<reference evidence="1 3" key="2">
    <citation type="journal article" date="2018" name="Plant J.">
        <title>The Physcomitrella patens chromosome-scale assembly reveals moss genome structure and evolution.</title>
        <authorList>
            <person name="Lang D."/>
            <person name="Ullrich K.K."/>
            <person name="Murat F."/>
            <person name="Fuchs J."/>
            <person name="Jenkins J."/>
            <person name="Haas F.B."/>
            <person name="Piednoel M."/>
            <person name="Gundlach H."/>
            <person name="Van Bel M."/>
            <person name="Meyberg R."/>
            <person name="Vives C."/>
            <person name="Morata J."/>
            <person name="Symeonidi A."/>
            <person name="Hiss M."/>
            <person name="Muchero W."/>
            <person name="Kamisugi Y."/>
            <person name="Saleh O."/>
            <person name="Blanc G."/>
            <person name="Decker E.L."/>
            <person name="van Gessel N."/>
            <person name="Grimwood J."/>
            <person name="Hayes R.D."/>
            <person name="Graham S.W."/>
            <person name="Gunter L.E."/>
            <person name="McDaniel S.F."/>
            <person name="Hoernstein S.N.W."/>
            <person name="Larsson A."/>
            <person name="Li F.W."/>
            <person name="Perroud P.F."/>
            <person name="Phillips J."/>
            <person name="Ranjan P."/>
            <person name="Rokshar D.S."/>
            <person name="Rothfels C.J."/>
            <person name="Schneider L."/>
            <person name="Shu S."/>
            <person name="Stevenson D.W."/>
            <person name="Thummler F."/>
            <person name="Tillich M."/>
            <person name="Villarreal Aguilar J.C."/>
            <person name="Widiez T."/>
            <person name="Wong G.K."/>
            <person name="Wymore A."/>
            <person name="Zhang Y."/>
            <person name="Zimmer A.D."/>
            <person name="Quatrano R.S."/>
            <person name="Mayer K.F.X."/>
            <person name="Goodstein D."/>
            <person name="Casacuberta J.M."/>
            <person name="Vandepoele K."/>
            <person name="Reski R."/>
            <person name="Cuming A.C."/>
            <person name="Tuskan G.A."/>
            <person name="Maumus F."/>
            <person name="Salse J."/>
            <person name="Schmutz J."/>
            <person name="Rensing S.A."/>
        </authorList>
    </citation>
    <scope>NUCLEOTIDE SEQUENCE [LARGE SCALE GENOMIC DNA]</scope>
    <source>
        <strain evidence="2 3">cv. Gransden 2004</strain>
    </source>
</reference>
<gene>
    <name evidence="1" type="ORF">PHYPA_016545</name>
</gene>
<sequence>MRPLMSLLGYFNMQFLDTLHTGSLLRNFTDFGFGFPVTHTIHQFHINIQFLFNSKLIVPQY</sequence>
<evidence type="ECO:0000313" key="1">
    <source>
        <dbReference type="EMBL" id="PNR44161.1"/>
    </source>
</evidence>
<dbReference type="EMBL" id="ABEU02000012">
    <property type="protein sequence ID" value="PNR44161.1"/>
    <property type="molecule type" value="Genomic_DNA"/>
</dbReference>
<organism evidence="1">
    <name type="scientific">Physcomitrium patens</name>
    <name type="common">Spreading-leaved earth moss</name>
    <name type="synonym">Physcomitrella patens</name>
    <dbReference type="NCBI Taxonomy" id="3218"/>
    <lineage>
        <taxon>Eukaryota</taxon>
        <taxon>Viridiplantae</taxon>
        <taxon>Streptophyta</taxon>
        <taxon>Embryophyta</taxon>
        <taxon>Bryophyta</taxon>
        <taxon>Bryophytina</taxon>
        <taxon>Bryopsida</taxon>
        <taxon>Funariidae</taxon>
        <taxon>Funariales</taxon>
        <taxon>Funariaceae</taxon>
        <taxon>Physcomitrium</taxon>
    </lineage>
</organism>